<dbReference type="InterPro" id="IPR008023">
    <property type="entry name" value="DUF748"/>
</dbReference>
<dbReference type="GO" id="GO:0009306">
    <property type="term" value="P:protein secretion"/>
    <property type="evidence" value="ECO:0007669"/>
    <property type="project" value="InterPro"/>
</dbReference>
<dbReference type="InterPro" id="IPR007452">
    <property type="entry name" value="TamB_C"/>
</dbReference>
<dbReference type="Pfam" id="PF05359">
    <property type="entry name" value="DUF748"/>
    <property type="match status" value="1"/>
</dbReference>
<evidence type="ECO:0000256" key="4">
    <source>
        <dbReference type="ARBA" id="ARBA00023136"/>
    </source>
</evidence>
<dbReference type="GO" id="GO:0090313">
    <property type="term" value="P:regulation of protein targeting to membrane"/>
    <property type="evidence" value="ECO:0007669"/>
    <property type="project" value="TreeGrafter"/>
</dbReference>
<reference evidence="7 8" key="1">
    <citation type="submission" date="2019-11" db="EMBL/GenBank/DDBJ databases">
        <title>Genome of Strain BIT-d1.</title>
        <authorList>
            <person name="Yang Y."/>
        </authorList>
    </citation>
    <scope>NUCLEOTIDE SEQUENCE [LARGE SCALE GENOMIC DNA]</scope>
    <source>
        <strain evidence="7 8">BIT-d1</strain>
    </source>
</reference>
<feature type="domain" description="Translocation and assembly module TamB C-terminal" evidence="6">
    <location>
        <begin position="1198"/>
        <end position="1642"/>
    </location>
</feature>
<evidence type="ECO:0000256" key="1">
    <source>
        <dbReference type="ARBA" id="ARBA00004167"/>
    </source>
</evidence>
<gene>
    <name evidence="7" type="ORF">GJV76_13320</name>
</gene>
<dbReference type="RefSeq" id="WP_155093104.1">
    <property type="nucleotide sequence ID" value="NZ_CP102754.1"/>
</dbReference>
<evidence type="ECO:0000256" key="2">
    <source>
        <dbReference type="ARBA" id="ARBA00022692"/>
    </source>
</evidence>
<evidence type="ECO:0000256" key="5">
    <source>
        <dbReference type="SAM" id="Phobius"/>
    </source>
</evidence>
<dbReference type="PANTHER" id="PTHR30441:SF8">
    <property type="entry name" value="DUF748 DOMAIN-CONTAINING PROTEIN"/>
    <property type="match status" value="1"/>
</dbReference>
<feature type="transmembrane region" description="Helical" evidence="5">
    <location>
        <begin position="12"/>
        <end position="34"/>
    </location>
</feature>
<dbReference type="Pfam" id="PF04357">
    <property type="entry name" value="TamB"/>
    <property type="match status" value="1"/>
</dbReference>
<evidence type="ECO:0000259" key="6">
    <source>
        <dbReference type="Pfam" id="PF04357"/>
    </source>
</evidence>
<keyword evidence="2 5" id="KW-0812">Transmembrane</keyword>
<keyword evidence="3 5" id="KW-1133">Transmembrane helix</keyword>
<dbReference type="PANTHER" id="PTHR30441">
    <property type="entry name" value="DUF748 DOMAIN-CONTAINING PROTEIN"/>
    <property type="match status" value="1"/>
</dbReference>
<dbReference type="EMBL" id="WMJX01000043">
    <property type="protein sequence ID" value="MTG99101.1"/>
    <property type="molecule type" value="Genomic_DNA"/>
</dbReference>
<keyword evidence="8" id="KW-1185">Reference proteome</keyword>
<keyword evidence="4 5" id="KW-0472">Membrane</keyword>
<comment type="subcellular location">
    <subcellularLocation>
        <location evidence="1">Membrane</location>
        <topology evidence="1">Single-pass membrane protein</topology>
    </subcellularLocation>
</comment>
<dbReference type="InterPro" id="IPR052894">
    <property type="entry name" value="AsmA-related"/>
</dbReference>
<sequence>MKKIAIRISKIIGWIVGIIIVLFLLIAIAIQIPYVQNKVKDFAISFVQDKIGTPVSLDRIEIAFPKKVVVKGLYLESQQQDTLLYTKYLGVDISLFKLLKNTVEVSNVELEGLKTTVKRDSLQQFNFDYIIDAFASEEEKEEPESTPMDIAIGQIELNDITVKFEDQYEGHHLDFHLNSFVTRFKEFDLELMKFGIPKVGIDGVFVNYEKEPSKAIKDPNAMVEATIENPIEEALPQIDLGQIVFSNFDIKYKDEDSKLQAAILLNEFQAVFNMIDLNEQNIDIKNISLDDFTATVRMLEDKSKNTIESQSSTAAVAQEGEVEVSAAMPWKLAVKDIALKAINVSFDNDNEKILTKGLDVNHLAVADLDFKLKDFLFSENNISGNLERFSFKEKSGFELSKFQTYFLYSEQSTLVKDFELKTGHSSVKSSIVLNYLDVSKLQEQLGDISVDAVISDSYFGLADVELLMPDILKQADVSHLKNETIKFSAKAKGKVADLDIERFNIKALKTTYLDVSGKVRGLPDFDKAYVNLQIKDVLTSSRDIHAVAPKDIIPNNIEIPSSMSLKGFVRGSMKEIQSHVDLKTSLGAIAMDVDFDQRKKGKEKYKLDFGIKELEVGRLIKNDSIGAISLYAKVDGNSFDPELIQANAVFEIEKAEVNNYKYNHIRLDASVDKGKYVVTSENEDPNLNFVLDASGVWTGKSLSLDLLADIKNVDFYQLKLDEEQRNLSTVIDVKMENILPDSLVGKMQIRDFGFDLAKRKYRLKPIDLIAEAKPNYRKLSLTSQILDFSLEGDYQLTTLADALTTSLESYFKRSEEDEEVENAKVAKPQFFSYDLKVKYDNVYKDMLPDLKELEPIHIFGRYDKKTDFISLKGGISNLEYGENKIEGINWIIEPKQDALTYSFGVNSISNASVRLRRLNLHGAAYNNILTYDFNLKDREGRDCYVIAGNLEAKNNALIMKLEQDGFMLDYNPWKVNAENRVVLDKDGVYVKDFSLEYKNSGIYIASQEAEANSPLNLTFKNFSIETLTKLVKKDKLLASGFIDGSLDLTELSTDFRFVSDINIRELHAFEILLGNLYVGVKNESLSTYLAKVVLEGGPNRVEVKGIADVEQEDLKLKVLVDKLQMSAFERFTTGMLSEAEGYFSGDINVTGKFTEPKVLGNFKFNDIGFHLDQLNADFRKINETISFTEKGIELDKFSITDVDGNLLVVSGAVLTKSYQDFAFDLGIKAVDFKAINSTSKDNDMFYGALIFDSDIRIKGNMDKPIVNGKIEVGKKTNFTVIMPQEDPSIADREGIVEFIDQESLQAAELKKLQDEFNSSQIKGLDVALAIKVNKEATFTMIMDKQSGDKLILKGEGEIMGGIDPSGKISLTGRYEFNEGSYDLSFNMIKRKFEVQKGSSIVFAGEPTDAILNLTAIYEANTAPIDLLQNQLSTLSPTQQNQYKQKIPFQALLKMKGELLEPEISFDIQLKEGVTSVSGEVLNNTKNKLTQLRANESEMNKQVFALLLLNRFIGENPFESSAGGMTAGTIARQSVNRLLSDQLNNLAGSLIKGVELNFNLESSEDFSSGSRENRTDLNIAVSKRLFSDRLKVTVGSSFEVEGNQRQNEQASNIAGDIELEYTLSKDGRYLMRVYRKNQYEVALQGQIVETGVGFIITMSYERFKELFERSKDKRELKRQLRDESKQE</sequence>
<evidence type="ECO:0000313" key="7">
    <source>
        <dbReference type="EMBL" id="MTG99101.1"/>
    </source>
</evidence>
<proteinExistence type="predicted"/>
<name>A0A6I3LQY7_9FLAO</name>
<comment type="caution">
    <text evidence="7">The sequence shown here is derived from an EMBL/GenBank/DDBJ whole genome shotgun (WGS) entry which is preliminary data.</text>
</comment>
<accession>A0A6I3LQY7</accession>
<protein>
    <submittedName>
        <fullName evidence="7">Translocation/assembly module TamB</fullName>
    </submittedName>
</protein>
<dbReference type="OrthoDB" id="9811276at2"/>
<organism evidence="7 8">
    <name type="scientific">Myroides albus</name>
    <dbReference type="NCBI Taxonomy" id="2562892"/>
    <lineage>
        <taxon>Bacteria</taxon>
        <taxon>Pseudomonadati</taxon>
        <taxon>Bacteroidota</taxon>
        <taxon>Flavobacteriia</taxon>
        <taxon>Flavobacteriales</taxon>
        <taxon>Flavobacteriaceae</taxon>
        <taxon>Myroides</taxon>
    </lineage>
</organism>
<evidence type="ECO:0000256" key="3">
    <source>
        <dbReference type="ARBA" id="ARBA00022989"/>
    </source>
</evidence>
<evidence type="ECO:0000313" key="8">
    <source>
        <dbReference type="Proteomes" id="UP000438760"/>
    </source>
</evidence>
<dbReference type="Proteomes" id="UP000438760">
    <property type="component" value="Unassembled WGS sequence"/>
</dbReference>
<dbReference type="GO" id="GO:0005886">
    <property type="term" value="C:plasma membrane"/>
    <property type="evidence" value="ECO:0007669"/>
    <property type="project" value="InterPro"/>
</dbReference>